<dbReference type="GO" id="GO:0005669">
    <property type="term" value="C:transcription factor TFIID complex"/>
    <property type="evidence" value="ECO:0007669"/>
    <property type="project" value="InterPro"/>
</dbReference>
<feature type="domain" description="Transcription initiation factor TFIID component TAF4 C-terminal" evidence="7">
    <location>
        <begin position="407"/>
        <end position="671"/>
    </location>
</feature>
<feature type="compositionally biased region" description="Basic and acidic residues" evidence="6">
    <location>
        <begin position="237"/>
        <end position="323"/>
    </location>
</feature>
<dbReference type="GO" id="GO:0003677">
    <property type="term" value="F:DNA binding"/>
    <property type="evidence" value="ECO:0007669"/>
    <property type="project" value="TreeGrafter"/>
</dbReference>
<dbReference type="GO" id="GO:0016251">
    <property type="term" value="F:RNA polymerase II general transcription initiation factor activity"/>
    <property type="evidence" value="ECO:0007669"/>
    <property type="project" value="TreeGrafter"/>
</dbReference>
<evidence type="ECO:0000313" key="8">
    <source>
        <dbReference type="EMBL" id="CAE0610666.1"/>
    </source>
</evidence>
<keyword evidence="5" id="KW-0539">Nucleus</keyword>
<feature type="compositionally biased region" description="Basic and acidic residues" evidence="6">
    <location>
        <begin position="552"/>
        <end position="570"/>
    </location>
</feature>
<evidence type="ECO:0000256" key="4">
    <source>
        <dbReference type="ARBA" id="ARBA00023163"/>
    </source>
</evidence>
<sequence length="688" mass="76271">MDRKSKLNDMADMLLNDDEEDESVVGGDPHGFSQILQDLSGPVLSSSSNPSTNLRQMPSNVAHTQPIPQQTSVRGQAPPSTGRPGGTSITLPELCQRLRPLLTSQEAAALDNLQEQFRLYPKTEIGLAVRQIIPKEKLQRVLHGVHAIRQSTMSQQSMTAGQPIQARKGISTASTFAELEHRRKMAGIGASAANAALATPSSIASMTQHMNPAASGRPVEPSRLLSRDQASQYPSKKASEMLKHLNESMNLDPERQRKLEEDRKKREAEKKKKEDEKRKKMEDERRKKEEADKKRKEEQMRKRRENAEKKRREAAEKKKEELAKASLAAKPAVPSLQPGVVKPPVQTPSVPAPTGAQQGSSPAPPMASSAVPPVVGTKRPDPPANLTGPPTKKPTEAKKSTGEEELDILKGAGVNLEEETQALVAGLHADGARTGMEGYEKISEESWVRIKPLKAILCEVMEKYGITSADDEVLRLVGLATKARFSHFLERLVILARQRSNAETEGIPHASTWDPRREVLRIERREREKVRKRQEAEREALLRAAEAKKLKEDDQEKLQKALQEREDRTRTAAANKAAMSAFGKDAKWAKWSKLSGSKTKKEDKAAPDEELATKVKPRKSPIKHAEDPTPSLAPRVLPTSFKNRSVNVSLKDCIALMEREPCYAKSTTLLKLYELKTSQHPFSAVCKE</sequence>
<evidence type="ECO:0000256" key="5">
    <source>
        <dbReference type="ARBA" id="ARBA00023242"/>
    </source>
</evidence>
<accession>A0A6U9R4C0</accession>
<evidence type="ECO:0000259" key="7">
    <source>
        <dbReference type="Pfam" id="PF05236"/>
    </source>
</evidence>
<dbReference type="Pfam" id="PF05236">
    <property type="entry name" value="TAF4"/>
    <property type="match status" value="1"/>
</dbReference>
<comment type="subcellular location">
    <subcellularLocation>
        <location evidence="1">Nucleus</location>
    </subcellularLocation>
</comment>
<evidence type="ECO:0000256" key="3">
    <source>
        <dbReference type="ARBA" id="ARBA00023015"/>
    </source>
</evidence>
<dbReference type="PANTHER" id="PTHR15138">
    <property type="entry name" value="TRANSCRIPTION INITIATION FACTOR TFIID SUBUNIT 4"/>
    <property type="match status" value="1"/>
</dbReference>
<evidence type="ECO:0000256" key="2">
    <source>
        <dbReference type="ARBA" id="ARBA00006178"/>
    </source>
</evidence>
<evidence type="ECO:0000313" key="9">
    <source>
        <dbReference type="EMBL" id="CAE0610668.1"/>
    </source>
</evidence>
<dbReference type="AlphaFoldDB" id="A0A6U9R4C0"/>
<keyword evidence="4" id="KW-0804">Transcription</keyword>
<dbReference type="PANTHER" id="PTHR15138:SF14">
    <property type="entry name" value="TRANSCRIPTION INITIATION FACTOR TFIID SUBUNIT 4"/>
    <property type="match status" value="1"/>
</dbReference>
<feature type="region of interest" description="Disordered" evidence="6">
    <location>
        <begin position="1"/>
        <end position="90"/>
    </location>
</feature>
<dbReference type="EMBL" id="HBIS01004981">
    <property type="protein sequence ID" value="CAE0610668.1"/>
    <property type="molecule type" value="Transcribed_RNA"/>
</dbReference>
<feature type="compositionally biased region" description="Low complexity" evidence="6">
    <location>
        <begin position="39"/>
        <end position="54"/>
    </location>
</feature>
<dbReference type="InterPro" id="IPR045144">
    <property type="entry name" value="TAF4"/>
</dbReference>
<name>A0A6U9R4C0_9CHLO</name>
<feature type="region of interest" description="Disordered" evidence="6">
    <location>
        <begin position="208"/>
        <end position="405"/>
    </location>
</feature>
<protein>
    <recommendedName>
        <fullName evidence="7">Transcription initiation factor TFIID component TAF4 C-terminal domain-containing protein</fullName>
    </recommendedName>
</protein>
<feature type="region of interest" description="Disordered" evidence="6">
    <location>
        <begin position="552"/>
        <end position="574"/>
    </location>
</feature>
<feature type="compositionally biased region" description="Basic and acidic residues" evidence="6">
    <location>
        <begin position="599"/>
        <end position="613"/>
    </location>
</feature>
<feature type="compositionally biased region" description="Basic and acidic residues" evidence="6">
    <location>
        <begin position="393"/>
        <end position="402"/>
    </location>
</feature>
<gene>
    <name evidence="8" type="ORF">PSAL00342_LOCUS4501</name>
    <name evidence="9" type="ORF">PSAL00342_LOCUS4503</name>
</gene>
<keyword evidence="3" id="KW-0805">Transcription regulation</keyword>
<evidence type="ECO:0000256" key="1">
    <source>
        <dbReference type="ARBA" id="ARBA00004123"/>
    </source>
</evidence>
<comment type="similarity">
    <text evidence="2">Belongs to the TAF4 family.</text>
</comment>
<proteinExistence type="inferred from homology"/>
<dbReference type="InterPro" id="IPR007900">
    <property type="entry name" value="TAF4_C"/>
</dbReference>
<organism evidence="9">
    <name type="scientific">Picocystis salinarum</name>
    <dbReference type="NCBI Taxonomy" id="88271"/>
    <lineage>
        <taxon>Eukaryota</taxon>
        <taxon>Viridiplantae</taxon>
        <taxon>Chlorophyta</taxon>
        <taxon>Picocystophyceae</taxon>
        <taxon>Picocystales</taxon>
        <taxon>Picocystaceae</taxon>
        <taxon>Picocystis</taxon>
    </lineage>
</organism>
<feature type="region of interest" description="Disordered" evidence="6">
    <location>
        <begin position="593"/>
        <end position="636"/>
    </location>
</feature>
<feature type="compositionally biased region" description="Polar residues" evidence="6">
    <location>
        <begin position="55"/>
        <end position="74"/>
    </location>
</feature>
<evidence type="ECO:0000256" key="6">
    <source>
        <dbReference type="SAM" id="MobiDB-lite"/>
    </source>
</evidence>
<dbReference type="EMBL" id="HBIS01004979">
    <property type="protein sequence ID" value="CAE0610666.1"/>
    <property type="molecule type" value="Transcribed_RNA"/>
</dbReference>
<dbReference type="GO" id="GO:0006367">
    <property type="term" value="P:transcription initiation at RNA polymerase II promoter"/>
    <property type="evidence" value="ECO:0007669"/>
    <property type="project" value="TreeGrafter"/>
</dbReference>
<reference evidence="9" key="1">
    <citation type="submission" date="2021-01" db="EMBL/GenBank/DDBJ databases">
        <authorList>
            <person name="Corre E."/>
            <person name="Pelletier E."/>
            <person name="Niang G."/>
            <person name="Scheremetjew M."/>
            <person name="Finn R."/>
            <person name="Kale V."/>
            <person name="Holt S."/>
            <person name="Cochrane G."/>
            <person name="Meng A."/>
            <person name="Brown T."/>
            <person name="Cohen L."/>
        </authorList>
    </citation>
    <scope>NUCLEOTIDE SEQUENCE</scope>
    <source>
        <strain evidence="9">CCMP1897</strain>
    </source>
</reference>
<feature type="compositionally biased region" description="Low complexity" evidence="6">
    <location>
        <begin position="366"/>
        <end position="375"/>
    </location>
</feature>